<dbReference type="EMBL" id="ML734579">
    <property type="protein sequence ID" value="KAB8248535.1"/>
    <property type="molecule type" value="Genomic_DNA"/>
</dbReference>
<dbReference type="Proteomes" id="UP000325434">
    <property type="component" value="Unassembled WGS sequence"/>
</dbReference>
<comment type="similarity">
    <text evidence="2">Belongs to the AIM9 family.</text>
</comment>
<dbReference type="InterPro" id="IPR011009">
    <property type="entry name" value="Kinase-like_dom_sf"/>
</dbReference>
<evidence type="ECO:0000256" key="6">
    <source>
        <dbReference type="ARBA" id="ARBA00031849"/>
    </source>
</evidence>
<dbReference type="SUPFAM" id="SSF56112">
    <property type="entry name" value="Protein kinase-like (PK-like)"/>
    <property type="match status" value="1"/>
</dbReference>
<keyword evidence="4" id="KW-0809">Transit peptide</keyword>
<dbReference type="PANTHER" id="PTHR36091">
    <property type="entry name" value="ALTERED INHERITANCE OF MITOCHONDRIA PROTEIN 9, MITOCHONDRIAL"/>
    <property type="match status" value="1"/>
</dbReference>
<evidence type="ECO:0000256" key="2">
    <source>
        <dbReference type="ARBA" id="ARBA00005543"/>
    </source>
</evidence>
<evidence type="ECO:0000256" key="5">
    <source>
        <dbReference type="ARBA" id="ARBA00023128"/>
    </source>
</evidence>
<name>A0A5N6H2S5_ASPFL</name>
<accession>A0A5N6H2S5</accession>
<organism evidence="7">
    <name type="scientific">Aspergillus flavus</name>
    <dbReference type="NCBI Taxonomy" id="5059"/>
    <lineage>
        <taxon>Eukaryota</taxon>
        <taxon>Fungi</taxon>
        <taxon>Dikarya</taxon>
        <taxon>Ascomycota</taxon>
        <taxon>Pezizomycotina</taxon>
        <taxon>Eurotiomycetes</taxon>
        <taxon>Eurotiomycetidae</taxon>
        <taxon>Eurotiales</taxon>
        <taxon>Aspergillaceae</taxon>
        <taxon>Aspergillus</taxon>
        <taxon>Aspergillus subgen. Circumdati</taxon>
    </lineage>
</organism>
<reference evidence="7" key="1">
    <citation type="submission" date="2019-04" db="EMBL/GenBank/DDBJ databases">
        <title>Friends and foes A comparative genomics study of 23 Aspergillus species from section Flavi.</title>
        <authorList>
            <consortium name="DOE Joint Genome Institute"/>
            <person name="Kjaerbolling I."/>
            <person name="Vesth T."/>
            <person name="Frisvad J.C."/>
            <person name="Nybo J.L."/>
            <person name="Theobald S."/>
            <person name="Kildgaard S."/>
            <person name="Isbrandt T."/>
            <person name="Kuo A."/>
            <person name="Sato A."/>
            <person name="Lyhne E.K."/>
            <person name="Kogle M.E."/>
            <person name="Wiebenga A."/>
            <person name="Kun R.S."/>
            <person name="Lubbers R.J."/>
            <person name="Makela M.R."/>
            <person name="Barry K."/>
            <person name="Chovatia M."/>
            <person name="Clum A."/>
            <person name="Daum C."/>
            <person name="Haridas S."/>
            <person name="He G."/>
            <person name="LaButti K."/>
            <person name="Lipzen A."/>
            <person name="Mondo S."/>
            <person name="Riley R."/>
            <person name="Salamov A."/>
            <person name="Simmons B.A."/>
            <person name="Magnuson J.K."/>
            <person name="Henrissat B."/>
            <person name="Mortensen U.H."/>
            <person name="Larsen T.O."/>
            <person name="Devries R.P."/>
            <person name="Grigoriev I.V."/>
            <person name="Machida M."/>
            <person name="Baker S.E."/>
            <person name="Andersen M.R."/>
        </authorList>
    </citation>
    <scope>NUCLEOTIDE SEQUENCE [LARGE SCALE GENOMIC DNA]</scope>
    <source>
        <strain evidence="7">CBS 121.62</strain>
    </source>
</reference>
<evidence type="ECO:0000313" key="7">
    <source>
        <dbReference type="EMBL" id="KAB8248535.1"/>
    </source>
</evidence>
<keyword evidence="5" id="KW-0496">Mitochondrion</keyword>
<dbReference type="GO" id="GO:0005739">
    <property type="term" value="C:mitochondrion"/>
    <property type="evidence" value="ECO:0007669"/>
    <property type="project" value="UniProtKB-SubCell"/>
</dbReference>
<comment type="subcellular location">
    <subcellularLocation>
        <location evidence="1">Mitochondrion</location>
    </subcellularLocation>
</comment>
<dbReference type="VEuPathDB" id="FungiDB:F9C07_2284167"/>
<dbReference type="PANTHER" id="PTHR36091:SF1">
    <property type="entry name" value="ALTERED INHERITANCE OF MITOCHONDRIA PROTEIN 9, MITOCHONDRIAL"/>
    <property type="match status" value="1"/>
</dbReference>
<gene>
    <name evidence="7" type="ORF">BDV35DRAFT_378960</name>
</gene>
<dbReference type="AlphaFoldDB" id="A0A5N6H2S5"/>
<dbReference type="VEuPathDB" id="FungiDB:AFLA_001951"/>
<evidence type="ECO:0000256" key="3">
    <source>
        <dbReference type="ARBA" id="ARBA00016197"/>
    </source>
</evidence>
<evidence type="ECO:0000256" key="1">
    <source>
        <dbReference type="ARBA" id="ARBA00004173"/>
    </source>
</evidence>
<evidence type="ECO:0000256" key="4">
    <source>
        <dbReference type="ARBA" id="ARBA00022946"/>
    </source>
</evidence>
<proteinExistence type="inferred from homology"/>
<dbReference type="InterPro" id="IPR051035">
    <property type="entry name" value="Mito_inheritance_9"/>
</dbReference>
<sequence>MPIFPRIETFLLPLSSRCYSYQHPQLQMANIVGNPQDFFRYTSGRWIWDERQQLRERYREYDILEVQKIATELSSSGSCVSMAKIGEGSYNKSFKLTMGNGKTVIARILNLNTGPAFLTTALEVTLMDFIIFKVLAWNSAIDSINRVGAEYIIIEHAPGKNLADVWIEMDLGRKIQTMEDISRYGYLFYRKDAPPGSYFIIVEGDNLSHKLKYNIAEIFSIGPMVDTAIQRASTIDYIQAFNNSAKHVSLLQRYLSVAPHLIPLEQDILGLFLYGYITSIIDWQSARAGPLFLEGRHPDFLDYNGDLMLELPENFKQLDENTQSAVKDKVTNSILLYLYENYTVERNPILSKVFQYPNGKTITDPIRFVGNTWDGDILPLREKWDLLYRIAKCPIDFSSEEICKHYEDGEGWNEVQDFWDALSGILSKDSWTSHATYDQALSIYSQIQAHTAPHSSHNALPKE</sequence>
<protein>
    <recommendedName>
        <fullName evidence="3">Altered inheritance of mitochondria protein 9, mitochondrial</fullName>
    </recommendedName>
    <alternativeName>
        <fullName evidence="6">Found in mitochondrial proteome protein 29</fullName>
    </alternativeName>
</protein>